<protein>
    <submittedName>
        <fullName evidence="7">Chaperone protein HchA</fullName>
    </submittedName>
</protein>
<dbReference type="EMBL" id="JWSY01000009">
    <property type="protein sequence ID" value="KIC58943.1"/>
    <property type="molecule type" value="Genomic_DNA"/>
</dbReference>
<dbReference type="Gene3D" id="3.40.50.880">
    <property type="match status" value="1"/>
</dbReference>
<dbReference type="InterPro" id="IPR050325">
    <property type="entry name" value="Prot/Nucl_acid_deglycase"/>
</dbReference>
<evidence type="ECO:0000313" key="7">
    <source>
        <dbReference type="EMBL" id="KIC58943.1"/>
    </source>
</evidence>
<evidence type="ECO:0000256" key="4">
    <source>
        <dbReference type="ARBA" id="ARBA00023016"/>
    </source>
</evidence>
<keyword evidence="4" id="KW-0346">Stress response</keyword>
<dbReference type="InterPro" id="IPR002818">
    <property type="entry name" value="DJ-1/PfpI"/>
</dbReference>
<keyword evidence="3" id="KW-0378">Hydrolase</keyword>
<evidence type="ECO:0000313" key="8">
    <source>
        <dbReference type="Proteomes" id="UP000031166"/>
    </source>
</evidence>
<dbReference type="GO" id="GO:0019172">
    <property type="term" value="F:glyoxalase III activity"/>
    <property type="evidence" value="ECO:0007669"/>
    <property type="project" value="TreeGrafter"/>
</dbReference>
<evidence type="ECO:0000256" key="2">
    <source>
        <dbReference type="ARBA" id="ARBA00022763"/>
    </source>
</evidence>
<dbReference type="PIRSF" id="PIRSF037798">
    <property type="entry name" value="Chaperone_HchA"/>
    <property type="match status" value="1"/>
</dbReference>
<accession>A0A0B4DXG1</accession>
<dbReference type="SUPFAM" id="SSF52317">
    <property type="entry name" value="Class I glutamine amidotransferase-like"/>
    <property type="match status" value="1"/>
</dbReference>
<evidence type="ECO:0000256" key="3">
    <source>
        <dbReference type="ARBA" id="ARBA00022801"/>
    </source>
</evidence>
<dbReference type="STRING" id="172043.RM53_07040"/>
<dbReference type="NCBIfam" id="NF003168">
    <property type="entry name" value="PRK04155.1"/>
    <property type="match status" value="1"/>
</dbReference>
<keyword evidence="5" id="KW-0234">DNA repair</keyword>
<dbReference type="RefSeq" id="WP_039245482.1">
    <property type="nucleotide sequence ID" value="NZ_JWSY01000009.1"/>
</dbReference>
<keyword evidence="2" id="KW-0227">DNA damage</keyword>
<dbReference type="GO" id="GO:0005737">
    <property type="term" value="C:cytoplasm"/>
    <property type="evidence" value="ECO:0007669"/>
    <property type="project" value="TreeGrafter"/>
</dbReference>
<dbReference type="Pfam" id="PF01965">
    <property type="entry name" value="DJ-1_PfpI"/>
    <property type="match status" value="1"/>
</dbReference>
<evidence type="ECO:0000259" key="6">
    <source>
        <dbReference type="Pfam" id="PF01965"/>
    </source>
</evidence>
<dbReference type="InterPro" id="IPR029062">
    <property type="entry name" value="Class_I_gatase-like"/>
</dbReference>
<comment type="caution">
    <text evidence="7">The sequence shown here is derived from an EMBL/GenBank/DDBJ whole genome shotgun (WGS) entry which is preliminary data.</text>
</comment>
<keyword evidence="1" id="KW-0963">Cytoplasm</keyword>
<reference evidence="7 8" key="1">
    <citation type="submission" date="2014-12" db="EMBL/GenBank/DDBJ databases">
        <title>Genome sequencing of Brevundimonas nasdae TPW30.</title>
        <authorList>
            <person name="Tan P.W."/>
            <person name="Chan K.-G."/>
        </authorList>
    </citation>
    <scope>NUCLEOTIDE SEQUENCE [LARGE SCALE GENOMIC DNA]</scope>
    <source>
        <strain evidence="7 8">TPW30</strain>
    </source>
</reference>
<dbReference type="GO" id="GO:0019243">
    <property type="term" value="P:methylglyoxal catabolic process to D-lactate via S-lactoyl-glutathione"/>
    <property type="evidence" value="ECO:0007669"/>
    <property type="project" value="TreeGrafter"/>
</dbReference>
<dbReference type="AlphaFoldDB" id="A0A0B4DXG1"/>
<dbReference type="PANTHER" id="PTHR48094:SF20">
    <property type="entry name" value="PROTEIN_NUCLEIC ACID DEGLYCASE 1"/>
    <property type="match status" value="1"/>
</dbReference>
<dbReference type="InterPro" id="IPR017283">
    <property type="entry name" value="HchA"/>
</dbReference>
<dbReference type="PANTHER" id="PTHR48094">
    <property type="entry name" value="PROTEIN/NUCLEIC ACID DEGLYCASE DJ-1-RELATED"/>
    <property type="match status" value="1"/>
</dbReference>
<organism evidence="7 8">
    <name type="scientific">Brevundimonas nasdae</name>
    <dbReference type="NCBI Taxonomy" id="172043"/>
    <lineage>
        <taxon>Bacteria</taxon>
        <taxon>Pseudomonadati</taxon>
        <taxon>Pseudomonadota</taxon>
        <taxon>Alphaproteobacteria</taxon>
        <taxon>Caulobacterales</taxon>
        <taxon>Caulobacteraceae</taxon>
        <taxon>Brevundimonas</taxon>
    </lineage>
</organism>
<evidence type="ECO:0000256" key="1">
    <source>
        <dbReference type="ARBA" id="ARBA00022490"/>
    </source>
</evidence>
<evidence type="ECO:0000256" key="5">
    <source>
        <dbReference type="ARBA" id="ARBA00023204"/>
    </source>
</evidence>
<dbReference type="GO" id="GO:0006281">
    <property type="term" value="P:DNA repair"/>
    <property type="evidence" value="ECO:0007669"/>
    <property type="project" value="UniProtKB-KW"/>
</dbReference>
<proteinExistence type="predicted"/>
<gene>
    <name evidence="7" type="ORF">RM53_07040</name>
</gene>
<dbReference type="GO" id="GO:0036524">
    <property type="term" value="F:protein deglycase activity"/>
    <property type="evidence" value="ECO:0007669"/>
    <property type="project" value="InterPro"/>
</dbReference>
<sequence length="289" mass="31553">MSILPLSKDPQPDDAEFNAWFPSKFSLSQFTSPKSDLSGADYPHPYTGNRRILVIGTDERYLEMANGKLFSTGNHPVETLLPMYHLHKAGFEFDIATVSGNPVKFEFWAMPKEDKAITGLHLAYLQQFQNPLNLREVVENLGPDSNYVAVFIPGGHGPLAGLPFSDEVDAVLRWAFDNDRHIISICHGPGAFLACAQDGDNRDFPFKGYSIVAFPDATDRQTPDIGYMPGHLAWHFGEKLKALGVTLLNTEPTGAVHADRKLLTGDSPFAGNALGKLAAETLLAEVGAA</sequence>
<name>A0A0B4DXG1_9CAUL</name>
<feature type="domain" description="DJ-1/PfpI" evidence="6">
    <location>
        <begin position="76"/>
        <end position="198"/>
    </location>
</feature>
<dbReference type="Proteomes" id="UP000031166">
    <property type="component" value="Unassembled WGS sequence"/>
</dbReference>